<feature type="domain" description="Protein argonaute Mid" evidence="1">
    <location>
        <begin position="204"/>
        <end position="247"/>
    </location>
</feature>
<reference evidence="2" key="1">
    <citation type="submission" date="2023-03" db="EMBL/GenBank/DDBJ databases">
        <title>Massive genome expansion in bonnet fungi (Mycena s.s.) driven by repeated elements and novel gene families across ecological guilds.</title>
        <authorList>
            <consortium name="Lawrence Berkeley National Laboratory"/>
            <person name="Harder C.B."/>
            <person name="Miyauchi S."/>
            <person name="Viragh M."/>
            <person name="Kuo A."/>
            <person name="Thoen E."/>
            <person name="Andreopoulos B."/>
            <person name="Lu D."/>
            <person name="Skrede I."/>
            <person name="Drula E."/>
            <person name="Henrissat B."/>
            <person name="Morin E."/>
            <person name="Kohler A."/>
            <person name="Barry K."/>
            <person name="LaButti K."/>
            <person name="Morin E."/>
            <person name="Salamov A."/>
            <person name="Lipzen A."/>
            <person name="Mereny Z."/>
            <person name="Hegedus B."/>
            <person name="Baldrian P."/>
            <person name="Stursova M."/>
            <person name="Weitz H."/>
            <person name="Taylor A."/>
            <person name="Grigoriev I.V."/>
            <person name="Nagy L.G."/>
            <person name="Martin F."/>
            <person name="Kauserud H."/>
        </authorList>
    </citation>
    <scope>NUCLEOTIDE SEQUENCE</scope>
    <source>
        <strain evidence="2">CBHHK002</strain>
    </source>
</reference>
<dbReference type="Pfam" id="PF16487">
    <property type="entry name" value="ArgoMid"/>
    <property type="match status" value="1"/>
</dbReference>
<comment type="caution">
    <text evidence="2">The sequence shown here is derived from an EMBL/GenBank/DDBJ whole genome shotgun (WGS) entry which is preliminary data.</text>
</comment>
<gene>
    <name evidence="2" type="ORF">DFH08DRAFT_1086592</name>
</gene>
<evidence type="ECO:0000313" key="2">
    <source>
        <dbReference type="EMBL" id="KAJ7318340.1"/>
    </source>
</evidence>
<dbReference type="AlphaFoldDB" id="A0AAD6ZD73"/>
<organism evidence="2 3">
    <name type="scientific">Mycena albidolilacea</name>
    <dbReference type="NCBI Taxonomy" id="1033008"/>
    <lineage>
        <taxon>Eukaryota</taxon>
        <taxon>Fungi</taxon>
        <taxon>Dikarya</taxon>
        <taxon>Basidiomycota</taxon>
        <taxon>Agaricomycotina</taxon>
        <taxon>Agaricomycetes</taxon>
        <taxon>Agaricomycetidae</taxon>
        <taxon>Agaricales</taxon>
        <taxon>Marasmiineae</taxon>
        <taxon>Mycenaceae</taxon>
        <taxon>Mycena</taxon>
    </lineage>
</organism>
<dbReference type="PANTHER" id="PTHR22891">
    <property type="entry name" value="EUKARYOTIC TRANSLATION INITIATION FACTOR 2C"/>
    <property type="match status" value="1"/>
</dbReference>
<dbReference type="InterPro" id="IPR036085">
    <property type="entry name" value="PAZ_dom_sf"/>
</dbReference>
<sequence length="416" mass="46098">MVVIFALRFLRDDPKTPPTLHDSLDLQPGIHSVSPLRQRPMYFPFSTSGTPVTIQVNSFATSVSNSIIHHYDVVISPSEKTLPARMTMDLIRCLQFDVAPQIFAPTATSALKLSTCARQQADAHHARGPKHDGRRLLPAHPEQAPPAAVICAEVGSGALIPLELCDVPLGQLMRKQVPPEKTKDVLDFCDPLDRLQSIKNGLGTPRDGAWNMVDKKFFKPVAIERWVVVIYERQERFNDQAAQDMITAAMLGLNRPALHLLGERPGTHRGPVKVGGCCCCARDWQRTVVILPQGGNDIYTSVKHFEDITPSKCCHPKPQYYASVYLQINVKPGGINTNPDRARPVCSSTRTIGPLPFVSSSFTNSADVIHPVLLLNHRQRWLGNGASADCFSPRHDCAFDWAWFGRSRCAVRALQH</sequence>
<dbReference type="Gene3D" id="3.40.50.2300">
    <property type="match status" value="1"/>
</dbReference>
<evidence type="ECO:0000313" key="3">
    <source>
        <dbReference type="Proteomes" id="UP001218218"/>
    </source>
</evidence>
<dbReference type="Proteomes" id="UP001218218">
    <property type="component" value="Unassembled WGS sequence"/>
</dbReference>
<name>A0AAD6ZD73_9AGAR</name>
<dbReference type="SUPFAM" id="SSF101690">
    <property type="entry name" value="PAZ domain"/>
    <property type="match status" value="1"/>
</dbReference>
<keyword evidence="3" id="KW-1185">Reference proteome</keyword>
<accession>A0AAD6ZD73</accession>
<protein>
    <recommendedName>
        <fullName evidence="1">Protein argonaute Mid domain-containing protein</fullName>
    </recommendedName>
</protein>
<evidence type="ECO:0000259" key="1">
    <source>
        <dbReference type="Pfam" id="PF16487"/>
    </source>
</evidence>
<dbReference type="EMBL" id="JARIHO010000058">
    <property type="protein sequence ID" value="KAJ7318340.1"/>
    <property type="molecule type" value="Genomic_DNA"/>
</dbReference>
<dbReference type="InterPro" id="IPR032473">
    <property type="entry name" value="Argonaute_Mid_dom"/>
</dbReference>
<proteinExistence type="predicted"/>